<organism evidence="2 3">
    <name type="scientific">Altererythrobacter arenosus</name>
    <dbReference type="NCBI Taxonomy" id="3032592"/>
    <lineage>
        <taxon>Bacteria</taxon>
        <taxon>Pseudomonadati</taxon>
        <taxon>Pseudomonadota</taxon>
        <taxon>Alphaproteobacteria</taxon>
        <taxon>Sphingomonadales</taxon>
        <taxon>Erythrobacteraceae</taxon>
        <taxon>Altererythrobacter</taxon>
    </lineage>
</organism>
<accession>A0ABY8FN50</accession>
<gene>
    <name evidence="2" type="ORF">P7228_10645</name>
</gene>
<sequence length="257" mass="28707">MTVQAQLQPGNAPFGVRAELARRFALAREAVETEAPRPSVRRMLGEFDVIAEPMRRPFRRLEIVEAANKQTVMLLPGFATHPVRMRYLARQLETAGHTAKRWGMGFNLGVRPDTMDRLERRLLDLRRRSGRPVVLLGWSLGGIFARELAKRHPAAVGKVITMGSPFSGDPRANNVWRIYQFIAGHSVDAPPIEAELSLKPPVETVALWSPRDGVVSPRSACGQAHERDRAIALRCTHIGFSYSPEAVHAVLRELDRS</sequence>
<dbReference type="SUPFAM" id="SSF53474">
    <property type="entry name" value="alpha/beta-Hydrolases"/>
    <property type="match status" value="1"/>
</dbReference>
<evidence type="ECO:0000259" key="1">
    <source>
        <dbReference type="Pfam" id="PF12146"/>
    </source>
</evidence>
<dbReference type="Pfam" id="PF12146">
    <property type="entry name" value="Hydrolase_4"/>
    <property type="match status" value="1"/>
</dbReference>
<evidence type="ECO:0000313" key="2">
    <source>
        <dbReference type="EMBL" id="WFL76455.1"/>
    </source>
</evidence>
<dbReference type="RefSeq" id="WP_278015221.1">
    <property type="nucleotide sequence ID" value="NZ_CP121106.1"/>
</dbReference>
<evidence type="ECO:0000313" key="3">
    <source>
        <dbReference type="Proteomes" id="UP001215827"/>
    </source>
</evidence>
<feature type="domain" description="Serine aminopeptidase S33" evidence="1">
    <location>
        <begin position="68"/>
        <end position="185"/>
    </location>
</feature>
<dbReference type="EMBL" id="CP121106">
    <property type="protein sequence ID" value="WFL76455.1"/>
    <property type="molecule type" value="Genomic_DNA"/>
</dbReference>
<keyword evidence="3" id="KW-1185">Reference proteome</keyword>
<proteinExistence type="predicted"/>
<protein>
    <submittedName>
        <fullName evidence="2">Alpha/beta hydrolase</fullName>
    </submittedName>
</protein>
<dbReference type="GO" id="GO:0016787">
    <property type="term" value="F:hydrolase activity"/>
    <property type="evidence" value="ECO:0007669"/>
    <property type="project" value="UniProtKB-KW"/>
</dbReference>
<dbReference type="Proteomes" id="UP001215827">
    <property type="component" value="Chromosome"/>
</dbReference>
<dbReference type="InterPro" id="IPR029058">
    <property type="entry name" value="AB_hydrolase_fold"/>
</dbReference>
<dbReference type="Gene3D" id="3.40.50.1820">
    <property type="entry name" value="alpha/beta hydrolase"/>
    <property type="match status" value="1"/>
</dbReference>
<dbReference type="InterPro" id="IPR022742">
    <property type="entry name" value="Hydrolase_4"/>
</dbReference>
<keyword evidence="2" id="KW-0378">Hydrolase</keyword>
<name>A0ABY8FN50_9SPHN</name>
<reference evidence="2 3" key="1">
    <citation type="submission" date="2023-03" db="EMBL/GenBank/DDBJ databases">
        <title>Altererythrobacter sp. CAU 1644 isolated from sand.</title>
        <authorList>
            <person name="Kim W."/>
        </authorList>
    </citation>
    <scope>NUCLEOTIDE SEQUENCE [LARGE SCALE GENOMIC DNA]</scope>
    <source>
        <strain evidence="2 3">CAU 1644</strain>
    </source>
</reference>